<dbReference type="PANTHER" id="PTHR35738">
    <property type="entry name" value="OS05G0577800 PROTEIN"/>
    <property type="match status" value="1"/>
</dbReference>
<dbReference type="AlphaFoldDB" id="A0AAW1RHZ0"/>
<gene>
    <name evidence="1" type="ORF">WJX74_003604</name>
</gene>
<evidence type="ECO:0000313" key="2">
    <source>
        <dbReference type="Proteomes" id="UP001438707"/>
    </source>
</evidence>
<name>A0AAW1RHZ0_9CHLO</name>
<dbReference type="EMBL" id="JALJOS010000010">
    <property type="protein sequence ID" value="KAK9833715.1"/>
    <property type="molecule type" value="Genomic_DNA"/>
</dbReference>
<keyword evidence="2" id="KW-1185">Reference proteome</keyword>
<dbReference type="PANTHER" id="PTHR35738:SF3">
    <property type="entry name" value="OS05G0577800 PROTEIN"/>
    <property type="match status" value="1"/>
</dbReference>
<comment type="caution">
    <text evidence="1">The sequence shown here is derived from an EMBL/GenBank/DDBJ whole genome shotgun (WGS) entry which is preliminary data.</text>
</comment>
<protein>
    <submittedName>
        <fullName evidence="1">Uncharacterized protein</fullName>
    </submittedName>
</protein>
<reference evidence="1 2" key="1">
    <citation type="journal article" date="2024" name="Nat. Commun.">
        <title>Phylogenomics reveals the evolutionary origins of lichenization in chlorophyte algae.</title>
        <authorList>
            <person name="Puginier C."/>
            <person name="Libourel C."/>
            <person name="Otte J."/>
            <person name="Skaloud P."/>
            <person name="Haon M."/>
            <person name="Grisel S."/>
            <person name="Petersen M."/>
            <person name="Berrin J.G."/>
            <person name="Delaux P.M."/>
            <person name="Dal Grande F."/>
            <person name="Keller J."/>
        </authorList>
    </citation>
    <scope>NUCLEOTIDE SEQUENCE [LARGE SCALE GENOMIC DNA]</scope>
    <source>
        <strain evidence="1 2">SAG 2145</strain>
    </source>
</reference>
<accession>A0AAW1RHZ0</accession>
<dbReference type="Proteomes" id="UP001438707">
    <property type="component" value="Unassembled WGS sequence"/>
</dbReference>
<sequence>MALDFLTSLLGWRQAHGPPQVVLVPPLFERDHRGRGRMSRSSYDTLFCKPALRWLFQDYLAEGLQSVMRFAPPEDPKVSVNFRFGASLKELGSNSAGSLALRYQLDAMDPLSFIDVKASARETSEARMRGCYFHVPSGLGIFGSVPLLQQVSDNEKGPELGLRWSSPDVTAGAIVLPYQDSQTAWLAGRLGPLTLGMQYYGGQPFRQDWPGKARQAAQQRKPDALAENAQNALSDLQQNISYAVAYSPQGSSPYGRGNFTAVVEIREARELGLAFFYHLAVQRLVRNPLEDHRSVAGITNYVDFGLQAVVDLAAQQAAAKVQKGRPGPISRKAAGQAEAAVPTRQPALRLGLAWQMNKNVMLKAKVGTDALTAALAVKSWGAIGTTGAASVGWNIQRQQRSFGFALAFENYGNIRYERSKGRPRVGSALVQRHVALPEDIANKEGAGLMVKKEDLENKHILGQHETASSQYL</sequence>
<organism evidence="1 2">
    <name type="scientific">Apatococcus lobatus</name>
    <dbReference type="NCBI Taxonomy" id="904363"/>
    <lineage>
        <taxon>Eukaryota</taxon>
        <taxon>Viridiplantae</taxon>
        <taxon>Chlorophyta</taxon>
        <taxon>core chlorophytes</taxon>
        <taxon>Trebouxiophyceae</taxon>
        <taxon>Chlorellales</taxon>
        <taxon>Chlorellaceae</taxon>
        <taxon>Apatococcus</taxon>
    </lineage>
</organism>
<proteinExistence type="predicted"/>
<evidence type="ECO:0000313" key="1">
    <source>
        <dbReference type="EMBL" id="KAK9833715.1"/>
    </source>
</evidence>